<gene>
    <name evidence="2" type="ORF">J0X19_04505</name>
</gene>
<dbReference type="RefSeq" id="WP_206981674.1">
    <property type="nucleotide sequence ID" value="NZ_JAFLQZ010000002.1"/>
</dbReference>
<dbReference type="AlphaFoldDB" id="A0A939ESY2"/>
<dbReference type="PANTHER" id="PTHR33490:SF6">
    <property type="entry name" value="SLL1049 PROTEIN"/>
    <property type="match status" value="1"/>
</dbReference>
<dbReference type="EMBL" id="JAFLQZ010000002">
    <property type="protein sequence ID" value="MBO0357194.1"/>
    <property type="molecule type" value="Genomic_DNA"/>
</dbReference>
<comment type="caution">
    <text evidence="2">The sequence shown here is derived from an EMBL/GenBank/DDBJ whole genome shotgun (WGS) entry which is preliminary data.</text>
</comment>
<reference evidence="2" key="1">
    <citation type="submission" date="2021-03" db="EMBL/GenBank/DDBJ databases">
        <authorList>
            <person name="Kim M.K."/>
        </authorList>
    </citation>
    <scope>NUCLEOTIDE SEQUENCE</scope>
    <source>
        <strain evidence="2">BT186</strain>
    </source>
</reference>
<evidence type="ECO:0000313" key="3">
    <source>
        <dbReference type="Proteomes" id="UP000664144"/>
    </source>
</evidence>
<accession>A0A939ESY2</accession>
<dbReference type="SUPFAM" id="SSF54001">
    <property type="entry name" value="Cysteine proteinases"/>
    <property type="match status" value="1"/>
</dbReference>
<evidence type="ECO:0000313" key="2">
    <source>
        <dbReference type="EMBL" id="MBO0357194.1"/>
    </source>
</evidence>
<dbReference type="PANTHER" id="PTHR33490">
    <property type="entry name" value="BLR5614 PROTEIN-RELATED"/>
    <property type="match status" value="1"/>
</dbReference>
<dbReference type="Pfam" id="PF01841">
    <property type="entry name" value="Transglut_core"/>
    <property type="match status" value="1"/>
</dbReference>
<evidence type="ECO:0000259" key="1">
    <source>
        <dbReference type="SMART" id="SM00460"/>
    </source>
</evidence>
<sequence>MHQVRSTKHYYKMPFYKIKHLTRYSYAAPVIDCANQLMIYPLEDERLTVQRHEVSVSLNPETAFFTDYFGNKVGVFTLIQPHTELVIESQVEVVTHPILFPMDEEPAEAQWQHLTELRHDVAYMDFLTPEASELQQEINDAVREVTNPADKPLKNALVLSEYVYDHFDYQQGVTNVETPTDEIWRLRAGVCQDFAHMLLFMLRQVGIPARYVSGYVCPKQEGVRGAGATHAWVEAYIPFYGWLGLDPTNNCIVNDGHVRMAIGRNFSDCTPIKGTYKGTGAHTLTVLVHIDNGEPLELAPLPEEPVYVREVEQPIVPVNSYRKYVSWEQQQQQQQ</sequence>
<organism evidence="2 3">
    <name type="scientific">Hymenobacter telluris</name>
    <dbReference type="NCBI Taxonomy" id="2816474"/>
    <lineage>
        <taxon>Bacteria</taxon>
        <taxon>Pseudomonadati</taxon>
        <taxon>Bacteroidota</taxon>
        <taxon>Cytophagia</taxon>
        <taxon>Cytophagales</taxon>
        <taxon>Hymenobacteraceae</taxon>
        <taxon>Hymenobacter</taxon>
    </lineage>
</organism>
<keyword evidence="3" id="KW-1185">Reference proteome</keyword>
<dbReference type="InterPro" id="IPR013589">
    <property type="entry name" value="Bac_transglu_N"/>
</dbReference>
<feature type="domain" description="Transglutaminase-like" evidence="1">
    <location>
        <begin position="183"/>
        <end position="249"/>
    </location>
</feature>
<dbReference type="SMART" id="SM00460">
    <property type="entry name" value="TGc"/>
    <property type="match status" value="1"/>
</dbReference>
<dbReference type="Pfam" id="PF08379">
    <property type="entry name" value="Bact_transglu_N"/>
    <property type="match status" value="1"/>
</dbReference>
<proteinExistence type="predicted"/>
<dbReference type="InterPro" id="IPR038765">
    <property type="entry name" value="Papain-like_cys_pep_sf"/>
</dbReference>
<name>A0A939ESY2_9BACT</name>
<dbReference type="Proteomes" id="UP000664144">
    <property type="component" value="Unassembled WGS sequence"/>
</dbReference>
<protein>
    <submittedName>
        <fullName evidence="2">Transglutaminase family protein</fullName>
    </submittedName>
</protein>
<dbReference type="InterPro" id="IPR002931">
    <property type="entry name" value="Transglutaminase-like"/>
</dbReference>
<dbReference type="Gene3D" id="3.10.620.30">
    <property type="match status" value="1"/>
</dbReference>